<dbReference type="InterPro" id="IPR013858">
    <property type="entry name" value="Peptidase_M10B_C"/>
</dbReference>
<name>A0A4Y5SSJ7_9RHOB</name>
<comment type="cofactor">
    <cofactor evidence="1">
        <name>Ca(2+)</name>
        <dbReference type="ChEBI" id="CHEBI:29108"/>
    </cofactor>
</comment>
<dbReference type="SUPFAM" id="SSF49899">
    <property type="entry name" value="Concanavalin A-like lectins/glucanases"/>
    <property type="match status" value="1"/>
</dbReference>
<dbReference type="Pfam" id="PF00722">
    <property type="entry name" value="Glyco_hydro_16"/>
    <property type="match status" value="1"/>
</dbReference>
<evidence type="ECO:0000256" key="2">
    <source>
        <dbReference type="ARBA" id="ARBA00004613"/>
    </source>
</evidence>
<evidence type="ECO:0000256" key="6">
    <source>
        <dbReference type="SAM" id="MobiDB-lite"/>
    </source>
</evidence>
<dbReference type="AlphaFoldDB" id="A0A4Y5SSJ7"/>
<dbReference type="InterPro" id="IPR011049">
    <property type="entry name" value="Serralysin-like_metalloprot_C"/>
</dbReference>
<dbReference type="InterPro" id="IPR000757">
    <property type="entry name" value="Beta-glucanase-like"/>
</dbReference>
<keyword evidence="8" id="KW-0378">Hydrolase</keyword>
<comment type="similarity">
    <text evidence="3">Belongs to the glycosyl hydrolase 16 family.</text>
</comment>
<dbReference type="PROSITE" id="PS00330">
    <property type="entry name" value="HEMOLYSIN_CALCIUM"/>
    <property type="match status" value="1"/>
</dbReference>
<protein>
    <submittedName>
        <fullName evidence="8">Glycosyl hydrolase family protein</fullName>
    </submittedName>
</protein>
<dbReference type="Proteomes" id="UP000296374">
    <property type="component" value="Plasmid unnamed6"/>
</dbReference>
<evidence type="ECO:0000256" key="1">
    <source>
        <dbReference type="ARBA" id="ARBA00001913"/>
    </source>
</evidence>
<keyword evidence="8" id="KW-0614">Plasmid</keyword>
<keyword evidence="4" id="KW-0964">Secreted</keyword>
<evidence type="ECO:0000256" key="4">
    <source>
        <dbReference type="ARBA" id="ARBA00022525"/>
    </source>
</evidence>
<dbReference type="GO" id="GO:0005975">
    <property type="term" value="P:carbohydrate metabolic process"/>
    <property type="evidence" value="ECO:0007669"/>
    <property type="project" value="InterPro"/>
</dbReference>
<sequence length="551" mass="58379">MTTPTTSAIDPALDLFEFSQPYTSDGWLKSDWPAGQSSILQWSPDNVRLMADGSVALVLGRAPEGSNYSVQSGEVQSAETATTGTWSWTVQAPEMVSGAVFGLFTYKADWANQPWVEFDFEFVGGDTTRVQLNIHMENAAGEHVTLDNDGRNLVVVDLGFDASKEAHTYEVTVTEEKAVFYIDGKIVGEFTGADMPGGIWNIGPMKSYINLWAVQPAQEIWAGVWTDPGEPLVARIMGAEVRAGEYGSIYEANPEAPVAMPTEPADPDPMEEVAEDGTITTFSERSYVLADHVTNLILTGSASVDGTGNTLNNRLTGNAGNNLLDGGLGTDTMEGGAGDDTYIVDNGDDRVIETANGGTDTVHASVSFVLPDHVENLLLSGSANLNGTGNALNNGLTGNPGNNRLDGGTGTDVLDGGDGNDTLLGGEDNDWLIGGLGKDVLTGSMGADHFVFLSTADSGPTAATRDVMTDFSRSQGDKIDFSFIDGNLRLSGDQAFQFVGTAKFSGTAGELRYEYSKNVTLIHADTNGDGAADFSIELSKKTALFMDDFVL</sequence>
<evidence type="ECO:0000313" key="8">
    <source>
        <dbReference type="EMBL" id="QDA35913.1"/>
    </source>
</evidence>
<dbReference type="Pfam" id="PF00353">
    <property type="entry name" value="HemolysinCabind"/>
    <property type="match status" value="2"/>
</dbReference>
<organism evidence="8 9">
    <name type="scientific">Paracoccus liaowanqingii</name>
    <dbReference type="NCBI Taxonomy" id="2560053"/>
    <lineage>
        <taxon>Bacteria</taxon>
        <taxon>Pseudomonadati</taxon>
        <taxon>Pseudomonadota</taxon>
        <taxon>Alphaproteobacteria</taxon>
        <taxon>Rhodobacterales</taxon>
        <taxon>Paracoccaceae</taxon>
        <taxon>Paracoccus</taxon>
    </lineage>
</organism>
<dbReference type="GO" id="GO:0004553">
    <property type="term" value="F:hydrolase activity, hydrolyzing O-glycosyl compounds"/>
    <property type="evidence" value="ECO:0007669"/>
    <property type="project" value="InterPro"/>
</dbReference>
<evidence type="ECO:0000259" key="7">
    <source>
        <dbReference type="PROSITE" id="PS51762"/>
    </source>
</evidence>
<comment type="subcellular location">
    <subcellularLocation>
        <location evidence="2">Secreted</location>
    </subcellularLocation>
</comment>
<dbReference type="PANTHER" id="PTHR38340:SF1">
    <property type="entry name" value="S-LAYER PROTEIN"/>
    <property type="match status" value="1"/>
</dbReference>
<dbReference type="Gene3D" id="2.60.120.200">
    <property type="match status" value="1"/>
</dbReference>
<evidence type="ECO:0000313" key="9">
    <source>
        <dbReference type="Proteomes" id="UP000296374"/>
    </source>
</evidence>
<dbReference type="EMBL" id="CP040760">
    <property type="protein sequence ID" value="QDA35913.1"/>
    <property type="molecule type" value="Genomic_DNA"/>
</dbReference>
<geneLocation type="plasmid" evidence="8 9">
    <name>unnamed6</name>
</geneLocation>
<dbReference type="InterPro" id="IPR018511">
    <property type="entry name" value="Hemolysin-typ_Ca-bd_CS"/>
</dbReference>
<dbReference type="KEGG" id="plia:E4191_17365"/>
<dbReference type="InterPro" id="IPR050557">
    <property type="entry name" value="RTX_toxin/Mannuronan_C5-epim"/>
</dbReference>
<feature type="region of interest" description="Disordered" evidence="6">
    <location>
        <begin position="394"/>
        <end position="420"/>
    </location>
</feature>
<dbReference type="RefSeq" id="WP_139615725.1">
    <property type="nucleotide sequence ID" value="NZ_CP040760.1"/>
</dbReference>
<dbReference type="GO" id="GO:0005615">
    <property type="term" value="C:extracellular space"/>
    <property type="evidence" value="ECO:0007669"/>
    <property type="project" value="InterPro"/>
</dbReference>
<dbReference type="InterPro" id="IPR013320">
    <property type="entry name" value="ConA-like_dom_sf"/>
</dbReference>
<dbReference type="GO" id="GO:0005509">
    <property type="term" value="F:calcium ion binding"/>
    <property type="evidence" value="ECO:0007669"/>
    <property type="project" value="InterPro"/>
</dbReference>
<dbReference type="Gene3D" id="2.150.10.10">
    <property type="entry name" value="Serralysin-like metalloprotease, C-terminal"/>
    <property type="match status" value="2"/>
</dbReference>
<dbReference type="Pfam" id="PF08548">
    <property type="entry name" value="Peptidase_M10_C"/>
    <property type="match status" value="1"/>
</dbReference>
<keyword evidence="5" id="KW-0677">Repeat</keyword>
<dbReference type="InterPro" id="IPR001343">
    <property type="entry name" value="Hemolysn_Ca-bd"/>
</dbReference>
<feature type="domain" description="GH16" evidence="7">
    <location>
        <begin position="1"/>
        <end position="244"/>
    </location>
</feature>
<evidence type="ECO:0000256" key="3">
    <source>
        <dbReference type="ARBA" id="ARBA00006865"/>
    </source>
</evidence>
<dbReference type="SUPFAM" id="SSF51120">
    <property type="entry name" value="beta-Roll"/>
    <property type="match status" value="2"/>
</dbReference>
<proteinExistence type="inferred from homology"/>
<accession>A0A4Y5SSJ7</accession>
<dbReference type="PROSITE" id="PS51762">
    <property type="entry name" value="GH16_2"/>
    <property type="match status" value="1"/>
</dbReference>
<reference evidence="9" key="1">
    <citation type="submission" date="2019-05" db="EMBL/GenBank/DDBJ databases">
        <title>Tamlana fucoidanivorans sp. nov., isolated from the surface of algae collected from Fujian province in China.</title>
        <authorList>
            <person name="Li J."/>
        </authorList>
    </citation>
    <scope>NUCLEOTIDE SEQUENCE [LARGE SCALE GENOMIC DNA]</scope>
    <source>
        <strain evidence="9">2251</strain>
        <plasmid evidence="9">unnamed6</plasmid>
    </source>
</reference>
<dbReference type="PRINTS" id="PR00313">
    <property type="entry name" value="CABNDNGRPT"/>
</dbReference>
<gene>
    <name evidence="8" type="ORF">E4191_17365</name>
</gene>
<evidence type="ECO:0000256" key="5">
    <source>
        <dbReference type="ARBA" id="ARBA00022737"/>
    </source>
</evidence>
<dbReference type="PANTHER" id="PTHR38340">
    <property type="entry name" value="S-LAYER PROTEIN"/>
    <property type="match status" value="1"/>
</dbReference>